<dbReference type="InterPro" id="IPR007627">
    <property type="entry name" value="RNA_pol_sigma70_r2"/>
</dbReference>
<dbReference type="PANTHER" id="PTHR43133">
    <property type="entry name" value="RNA POLYMERASE ECF-TYPE SIGMA FACTO"/>
    <property type="match status" value="1"/>
</dbReference>
<evidence type="ECO:0000256" key="4">
    <source>
        <dbReference type="ARBA" id="ARBA00023125"/>
    </source>
</evidence>
<dbReference type="InterPro" id="IPR036388">
    <property type="entry name" value="WH-like_DNA-bd_sf"/>
</dbReference>
<dbReference type="SUPFAM" id="SSF88659">
    <property type="entry name" value="Sigma3 and sigma4 domains of RNA polymerase sigma factors"/>
    <property type="match status" value="1"/>
</dbReference>
<dbReference type="EMBL" id="BLPF01000001">
    <property type="protein sequence ID" value="GFJ78446.1"/>
    <property type="molecule type" value="Genomic_DNA"/>
</dbReference>
<dbReference type="InterPro" id="IPR039425">
    <property type="entry name" value="RNA_pol_sigma-70-like"/>
</dbReference>
<keyword evidence="9" id="KW-1185">Reference proteome</keyword>
<keyword evidence="5" id="KW-0804">Transcription</keyword>
<dbReference type="InterPro" id="IPR014284">
    <property type="entry name" value="RNA_pol_sigma-70_dom"/>
</dbReference>
<comment type="caution">
    <text evidence="8">The sequence shown here is derived from an EMBL/GenBank/DDBJ whole genome shotgun (WGS) entry which is preliminary data.</text>
</comment>
<feature type="domain" description="RNA polymerase sigma factor 70 region 4 type 2" evidence="7">
    <location>
        <begin position="99"/>
        <end position="151"/>
    </location>
</feature>
<dbReference type="GO" id="GO:0003677">
    <property type="term" value="F:DNA binding"/>
    <property type="evidence" value="ECO:0007669"/>
    <property type="project" value="UniProtKB-KW"/>
</dbReference>
<evidence type="ECO:0000256" key="2">
    <source>
        <dbReference type="ARBA" id="ARBA00023015"/>
    </source>
</evidence>
<gene>
    <name evidence="8" type="ORF">Phou_026260</name>
</gene>
<keyword evidence="2" id="KW-0805">Transcription regulation</keyword>
<dbReference type="RefSeq" id="WP_173056220.1">
    <property type="nucleotide sequence ID" value="NZ_BAABGO010000001.1"/>
</dbReference>
<comment type="similarity">
    <text evidence="1">Belongs to the sigma-70 factor family. ECF subfamily.</text>
</comment>
<dbReference type="NCBIfam" id="TIGR02937">
    <property type="entry name" value="sigma70-ECF"/>
    <property type="match status" value="1"/>
</dbReference>
<dbReference type="Pfam" id="PF08281">
    <property type="entry name" value="Sigma70_r4_2"/>
    <property type="match status" value="1"/>
</dbReference>
<evidence type="ECO:0000256" key="1">
    <source>
        <dbReference type="ARBA" id="ARBA00010641"/>
    </source>
</evidence>
<evidence type="ECO:0000259" key="6">
    <source>
        <dbReference type="Pfam" id="PF04542"/>
    </source>
</evidence>
<evidence type="ECO:0000313" key="8">
    <source>
        <dbReference type="EMBL" id="GFJ78446.1"/>
    </source>
</evidence>
<dbReference type="Gene3D" id="1.10.10.10">
    <property type="entry name" value="Winged helix-like DNA-binding domain superfamily/Winged helix DNA-binding domain"/>
    <property type="match status" value="1"/>
</dbReference>
<dbReference type="AlphaFoldDB" id="A0A6V8K8U1"/>
<dbReference type="CDD" id="cd06171">
    <property type="entry name" value="Sigma70_r4"/>
    <property type="match status" value="1"/>
</dbReference>
<proteinExistence type="inferred from homology"/>
<dbReference type="PANTHER" id="PTHR43133:SF50">
    <property type="entry name" value="ECF RNA POLYMERASE SIGMA FACTOR SIGM"/>
    <property type="match status" value="1"/>
</dbReference>
<dbReference type="Proteomes" id="UP000482800">
    <property type="component" value="Unassembled WGS sequence"/>
</dbReference>
<evidence type="ECO:0000313" key="9">
    <source>
        <dbReference type="Proteomes" id="UP000482800"/>
    </source>
</evidence>
<reference evidence="8 9" key="1">
    <citation type="submission" date="2020-03" db="EMBL/GenBank/DDBJ databases">
        <title>Whole genome shotgun sequence of Phytohabitans houttuyneae NBRC 108639.</title>
        <authorList>
            <person name="Komaki H."/>
            <person name="Tamura T."/>
        </authorList>
    </citation>
    <scope>NUCLEOTIDE SEQUENCE [LARGE SCALE GENOMIC DNA]</scope>
    <source>
        <strain evidence="8 9">NBRC 108639</strain>
    </source>
</reference>
<dbReference type="SUPFAM" id="SSF88946">
    <property type="entry name" value="Sigma2 domain of RNA polymerase sigma factors"/>
    <property type="match status" value="1"/>
</dbReference>
<protein>
    <submittedName>
        <fullName evidence="8">RNA polymerase sigma24 factor</fullName>
    </submittedName>
</protein>
<keyword evidence="3" id="KW-0731">Sigma factor</keyword>
<dbReference type="GO" id="GO:0016987">
    <property type="term" value="F:sigma factor activity"/>
    <property type="evidence" value="ECO:0007669"/>
    <property type="project" value="UniProtKB-KW"/>
</dbReference>
<evidence type="ECO:0000256" key="3">
    <source>
        <dbReference type="ARBA" id="ARBA00023082"/>
    </source>
</evidence>
<dbReference type="Gene3D" id="1.10.1740.10">
    <property type="match status" value="1"/>
</dbReference>
<dbReference type="InterPro" id="IPR013324">
    <property type="entry name" value="RNA_pol_sigma_r3/r4-like"/>
</dbReference>
<dbReference type="Pfam" id="PF04542">
    <property type="entry name" value="Sigma70_r2"/>
    <property type="match status" value="1"/>
</dbReference>
<reference evidence="8 9" key="2">
    <citation type="submission" date="2020-03" db="EMBL/GenBank/DDBJ databases">
        <authorList>
            <person name="Ichikawa N."/>
            <person name="Kimura A."/>
            <person name="Kitahashi Y."/>
            <person name="Uohara A."/>
        </authorList>
    </citation>
    <scope>NUCLEOTIDE SEQUENCE [LARGE SCALE GENOMIC DNA]</scope>
    <source>
        <strain evidence="8 9">NBRC 108639</strain>
    </source>
</reference>
<dbReference type="InterPro" id="IPR013325">
    <property type="entry name" value="RNA_pol_sigma_r2"/>
</dbReference>
<evidence type="ECO:0000259" key="7">
    <source>
        <dbReference type="Pfam" id="PF08281"/>
    </source>
</evidence>
<dbReference type="InterPro" id="IPR013249">
    <property type="entry name" value="RNA_pol_sigma70_r4_t2"/>
</dbReference>
<keyword evidence="4" id="KW-0238">DNA-binding</keyword>
<organism evidence="8 9">
    <name type="scientific">Phytohabitans houttuyneae</name>
    <dbReference type="NCBI Taxonomy" id="1076126"/>
    <lineage>
        <taxon>Bacteria</taxon>
        <taxon>Bacillati</taxon>
        <taxon>Actinomycetota</taxon>
        <taxon>Actinomycetes</taxon>
        <taxon>Micromonosporales</taxon>
        <taxon>Micromonosporaceae</taxon>
    </lineage>
</organism>
<name>A0A6V8K8U1_9ACTN</name>
<evidence type="ECO:0000256" key="5">
    <source>
        <dbReference type="ARBA" id="ARBA00023163"/>
    </source>
</evidence>
<accession>A0A6V8K8U1</accession>
<dbReference type="GO" id="GO:0006352">
    <property type="term" value="P:DNA-templated transcription initiation"/>
    <property type="evidence" value="ECO:0007669"/>
    <property type="project" value="InterPro"/>
</dbReference>
<feature type="domain" description="RNA polymerase sigma-70 region 2" evidence="6">
    <location>
        <begin position="10"/>
        <end position="75"/>
    </location>
</feature>
<sequence>MLDAEDFDEFYRSTRGRVCAYLYALTGDLAEAQDVTQDAYARAWERWAKVRTYDSPESWVRIVARRLATNRWRKALSRRIAHRRHGLVDSTPGPTEDLVAITAALRQIPEPQRVAIVLHHLMGLTVEQVARETGVAEGTVKARLSRGRGALSALLSVDVEEPDHA</sequence>